<evidence type="ECO:0000313" key="7">
    <source>
        <dbReference type="Proteomes" id="UP000306327"/>
    </source>
</evidence>
<name>A0AB38NXZ5_9ENTR</name>
<accession>A0AB38NXZ5</accession>
<organism evidence="6 7">
    <name type="scientific">Enterobacter cancerogenus</name>
    <dbReference type="NCBI Taxonomy" id="69218"/>
    <lineage>
        <taxon>Bacteria</taxon>
        <taxon>Pseudomonadati</taxon>
        <taxon>Pseudomonadota</taxon>
        <taxon>Gammaproteobacteria</taxon>
        <taxon>Enterobacterales</taxon>
        <taxon>Enterobacteriaceae</taxon>
        <taxon>Enterobacter</taxon>
        <taxon>Enterobacter cloacae complex</taxon>
    </lineage>
</organism>
<protein>
    <submittedName>
        <fullName evidence="6">Adhesin</fullName>
    </submittedName>
</protein>
<dbReference type="PANTHER" id="PTHR33420:SF31">
    <property type="entry name" value="TYPE 1 FIMBRIN D-MANNOSE SPECIFIC ADHESIN"/>
    <property type="match status" value="1"/>
</dbReference>
<dbReference type="GO" id="GO:0009289">
    <property type="term" value="C:pilus"/>
    <property type="evidence" value="ECO:0007669"/>
    <property type="project" value="UniProtKB-SubCell"/>
</dbReference>
<evidence type="ECO:0000256" key="3">
    <source>
        <dbReference type="ARBA" id="ARBA00022729"/>
    </source>
</evidence>
<dbReference type="SUPFAM" id="SSF49401">
    <property type="entry name" value="Bacterial adhesins"/>
    <property type="match status" value="1"/>
</dbReference>
<dbReference type="EMBL" id="QGAL01000015">
    <property type="protein sequence ID" value="TKK13068.1"/>
    <property type="molecule type" value="Genomic_DNA"/>
</dbReference>
<comment type="caution">
    <text evidence="6">The sequence shown here is derived from an EMBL/GenBank/DDBJ whole genome shotgun (WGS) entry which is preliminary data.</text>
</comment>
<keyword evidence="4" id="KW-0281">Fimbrium</keyword>
<dbReference type="InterPro" id="IPR000259">
    <property type="entry name" value="Adhesion_dom_fimbrial"/>
</dbReference>
<evidence type="ECO:0000256" key="2">
    <source>
        <dbReference type="ARBA" id="ARBA00006671"/>
    </source>
</evidence>
<evidence type="ECO:0000256" key="4">
    <source>
        <dbReference type="ARBA" id="ARBA00023263"/>
    </source>
</evidence>
<sequence>MIIAAVCMQSFARADAPDYICSPVGGTHIFNFNNAEKTITDVDKDKAGTIIENAFSFSLNGTYSTTGCGIKAPGFITTTSDLPVIGINNEGGNWYQVNDYLGVAMQGWVAGNTEKYFPVPFISQSNTYPVDYQNNWESGSKGKVSIKILKPFIGFSYFSKVIMHTQIARTPDVGARGPYVSELIMSGQIIVPQTCELDAGQTITMDFGNIGASAFQQAGAGNRPAGVNPQAHNIAIQCKNIDAQALLSLRVEADKTSGNAIVSDNPDLGFVVADGRLNPLTPNTIDSKIKFQLDDGGAATVPVSAWPVSVTGNRPAEGKFTSEGYLRVDFD</sequence>
<dbReference type="GO" id="GO:0043709">
    <property type="term" value="P:cell adhesion involved in single-species biofilm formation"/>
    <property type="evidence" value="ECO:0007669"/>
    <property type="project" value="TreeGrafter"/>
</dbReference>
<dbReference type="InterPro" id="IPR050263">
    <property type="entry name" value="Bact_Fimbrial_Adh_Pro"/>
</dbReference>
<dbReference type="InterPro" id="IPR008966">
    <property type="entry name" value="Adhesion_dom_sf"/>
</dbReference>
<dbReference type="Proteomes" id="UP000306327">
    <property type="component" value="Unassembled WGS sequence"/>
</dbReference>
<evidence type="ECO:0000313" key="6">
    <source>
        <dbReference type="EMBL" id="TKK13068.1"/>
    </source>
</evidence>
<dbReference type="PANTHER" id="PTHR33420">
    <property type="entry name" value="FIMBRIAL SUBUNIT ELFA-RELATED"/>
    <property type="match status" value="1"/>
</dbReference>
<feature type="domain" description="Fimbrial-type adhesion" evidence="5">
    <location>
        <begin position="185"/>
        <end position="331"/>
    </location>
</feature>
<reference evidence="6 7" key="1">
    <citation type="journal article" date="2019" name="Sci. Rep.">
        <title>Differences in resource use lead to coexistence of seed-transmitted microbial populations.</title>
        <authorList>
            <person name="Torres-Cortes G."/>
            <person name="Garcia B.J."/>
            <person name="Compant S."/>
            <person name="Rezki S."/>
            <person name="Jones P."/>
            <person name="Preveaux A."/>
            <person name="Briand M."/>
            <person name="Roulet A."/>
            <person name="Bouchez O."/>
            <person name="Jacobson D."/>
            <person name="Barret M."/>
        </authorList>
    </citation>
    <scope>NUCLEOTIDE SEQUENCE [LARGE SCALE GENOMIC DNA]</scope>
    <source>
        <strain evidence="6 7">CFBP13530</strain>
    </source>
</reference>
<dbReference type="AlphaFoldDB" id="A0AB38NXZ5"/>
<evidence type="ECO:0000256" key="1">
    <source>
        <dbReference type="ARBA" id="ARBA00004561"/>
    </source>
</evidence>
<proteinExistence type="inferred from homology"/>
<keyword evidence="3" id="KW-0732">Signal</keyword>
<comment type="similarity">
    <text evidence="2">Belongs to the fimbrial protein family.</text>
</comment>
<dbReference type="Gene3D" id="2.60.40.1090">
    <property type="entry name" value="Fimbrial-type adhesion domain"/>
    <property type="match status" value="1"/>
</dbReference>
<gene>
    <name evidence="6" type="primary">fimH</name>
    <name evidence="6" type="ORF">EcCFBP13530_23190</name>
</gene>
<dbReference type="InterPro" id="IPR036937">
    <property type="entry name" value="Adhesion_dom_fimbrial_sf"/>
</dbReference>
<comment type="subcellular location">
    <subcellularLocation>
        <location evidence="1">Fimbrium</location>
    </subcellularLocation>
</comment>
<evidence type="ECO:0000259" key="5">
    <source>
        <dbReference type="Pfam" id="PF00419"/>
    </source>
</evidence>
<dbReference type="Pfam" id="PF00419">
    <property type="entry name" value="Fimbrial"/>
    <property type="match status" value="1"/>
</dbReference>